<name>A0A378UHU7_BERDE</name>
<dbReference type="RefSeq" id="WP_066077908.1">
    <property type="nucleotide sequence ID" value="NZ_CP181246.1"/>
</dbReference>
<evidence type="ECO:0000313" key="1">
    <source>
        <dbReference type="EMBL" id="STZ76954.1"/>
    </source>
</evidence>
<keyword evidence="2" id="KW-1185">Reference proteome</keyword>
<dbReference type="EMBL" id="UGQS01000002">
    <property type="protein sequence ID" value="STZ76954.1"/>
    <property type="molecule type" value="Genomic_DNA"/>
</dbReference>
<organism evidence="1 2">
    <name type="scientific">Bergeriella denitrificans</name>
    <name type="common">Neisseria denitrificans</name>
    <dbReference type="NCBI Taxonomy" id="494"/>
    <lineage>
        <taxon>Bacteria</taxon>
        <taxon>Pseudomonadati</taxon>
        <taxon>Pseudomonadota</taxon>
        <taxon>Betaproteobacteria</taxon>
        <taxon>Neisseriales</taxon>
        <taxon>Neisseriaceae</taxon>
        <taxon>Bergeriella</taxon>
    </lineage>
</organism>
<sequence length="179" mass="21020">MALHDYIKKLCSDYQDPGRLIFKAYRYMNEDDSITHIRIDPHAVTNLGKQLTPRYSRVFFYPPENQSFISIDSARQYLLLRNKDNIVCRLTGAMLTEYIDKSINTGENEYARKYLTDEELVSLMFYSFTARPALLKWIVNNQLPYCTYRSYSNGDAYAYEIRMTNLMNTVIPKLFLISA</sequence>
<evidence type="ECO:0000313" key="2">
    <source>
        <dbReference type="Proteomes" id="UP000254651"/>
    </source>
</evidence>
<gene>
    <name evidence="1" type="ORF">NCTC10295_01747</name>
</gene>
<accession>A0A378UHU7</accession>
<dbReference type="Proteomes" id="UP000254651">
    <property type="component" value="Unassembled WGS sequence"/>
</dbReference>
<reference evidence="1 2" key="1">
    <citation type="submission" date="2018-06" db="EMBL/GenBank/DDBJ databases">
        <authorList>
            <consortium name="Pathogen Informatics"/>
            <person name="Doyle S."/>
        </authorList>
    </citation>
    <scope>NUCLEOTIDE SEQUENCE [LARGE SCALE GENOMIC DNA]</scope>
    <source>
        <strain evidence="1 2">NCTC10295</strain>
    </source>
</reference>
<dbReference type="AlphaFoldDB" id="A0A378UHU7"/>
<proteinExistence type="predicted"/>
<protein>
    <submittedName>
        <fullName evidence="1">Uncharacterized protein</fullName>
    </submittedName>
</protein>